<dbReference type="EMBL" id="AP004311">
    <property type="protein sequence ID" value="BAD01991.1"/>
    <property type="molecule type" value="Genomic_DNA"/>
</dbReference>
<name>Q6ZEA9_SYNY3</name>
<dbReference type="Proteomes" id="UP000001425">
    <property type="component" value="Plasmid pSYSA"/>
</dbReference>
<accession>Q6ZEA9</accession>
<dbReference type="EnsemblBacteria" id="BAD01991">
    <property type="protein sequence ID" value="BAD01991"/>
    <property type="gene ID" value="BAD01991"/>
</dbReference>
<feature type="region of interest" description="Disordered" evidence="1">
    <location>
        <begin position="147"/>
        <end position="171"/>
    </location>
</feature>
<dbReference type="CDD" id="cd09748">
    <property type="entry name" value="Cmr3_III-B"/>
    <property type="match status" value="1"/>
</dbReference>
<proteinExistence type="predicted"/>
<keyword evidence="2" id="KW-0614">Plasmid</keyword>
<evidence type="ECO:0008006" key="4">
    <source>
        <dbReference type="Google" id="ProtNLM"/>
    </source>
</evidence>
<organism evidence="2 3">
    <name type="scientific">Synechocystis sp. (strain ATCC 27184 / PCC 6803 / Kazusa)</name>
    <dbReference type="NCBI Taxonomy" id="1111708"/>
    <lineage>
        <taxon>Bacteria</taxon>
        <taxon>Bacillati</taxon>
        <taxon>Cyanobacteriota</taxon>
        <taxon>Cyanophyceae</taxon>
        <taxon>Synechococcales</taxon>
        <taxon>Merismopediaceae</taxon>
        <taxon>Synechocystis</taxon>
    </lineage>
</organism>
<sequence length="370" mass="42153">MYWYSLTPLDILLLRDAKPFTPGDRAWAGSIFPPNGHTLAGAVRSLLPQNQTISLIGPLLYHKETLYFPRPLGFVGKTPLLPLPWHDATSPLRSQMLWDKTQPAPLAPLETVSQTDIKRDEKQARTWLPLDVMMGYLQTGAIKPEDWARPEDEDSQPWTMESRPHNSIEAGTRQVKESDGYFVENGIRLKENWSLAIAVDPTTHQQLQSLPQPLSMRLGGEGHRVTLVHRPALDQQWQRLQTLSDQNYQQRQKAIAYLMTPGIFERGRDGVSTCRPYPWEWKLTHNQGSFISMATDRAVAISPRIRDRQRNPGHSIPAPQVFAAPPGTVYYLNQPQGLFADQDNAPKHLQQTRKLGYSHLLWVNLQEVNR</sequence>
<reference evidence="2 3" key="1">
    <citation type="journal article" date="2003" name="DNA Res.">
        <title>Structural analysis of four large plasmids harboring in a unicellular cyanobacterium, Synechocystis sp. PCC 6803.</title>
        <authorList>
            <person name="Kaneko T."/>
            <person name="Nakamura Y."/>
            <person name="Sasamoto S."/>
            <person name="Watanabe A."/>
            <person name="Kohara M."/>
            <person name="Matsumoto M."/>
            <person name="Shimpo S."/>
            <person name="Yamada M."/>
            <person name="Tabata S."/>
        </authorList>
    </citation>
    <scope>NUCLEOTIDE SEQUENCE [LARGE SCALE GENOMIC DNA]</scope>
    <source>
        <strain evidence="3">ATCC 27184 / PCC 6803 / Kazusa</strain>
    </source>
</reference>
<geneLocation type="plasmid" evidence="2 3">
    <name>pSYSA</name>
</geneLocation>
<dbReference type="SMR" id="Q6ZEA9"/>
<gene>
    <name evidence="2" type="ordered locus">sll7089</name>
</gene>
<dbReference type="Gene3D" id="3.30.70.2940">
    <property type="match status" value="1"/>
</dbReference>
<dbReference type="KEGG" id="syn:sll7089"/>
<evidence type="ECO:0000313" key="3">
    <source>
        <dbReference type="Proteomes" id="UP000001425"/>
    </source>
</evidence>
<protein>
    <recommendedName>
        <fullName evidence="4">CRISPR-associated RAMP Cmr3</fullName>
    </recommendedName>
</protein>
<keyword evidence="3" id="KW-1185">Reference proteome</keyword>
<dbReference type="Pfam" id="PF09700">
    <property type="entry name" value="Cas_Cmr3"/>
    <property type="match status" value="1"/>
</dbReference>
<dbReference type="AlphaFoldDB" id="Q6ZEA9"/>
<dbReference type="InterPro" id="IPR019117">
    <property type="entry name" value="CRISPR-assoc_protein_Cmr3"/>
</dbReference>
<evidence type="ECO:0000313" key="2">
    <source>
        <dbReference type="EMBL" id="BAD01991.1"/>
    </source>
</evidence>
<dbReference type="InParanoid" id="Q6ZEA9"/>
<evidence type="ECO:0000256" key="1">
    <source>
        <dbReference type="SAM" id="MobiDB-lite"/>
    </source>
</evidence>